<dbReference type="EMBL" id="JAACNO010000910">
    <property type="protein sequence ID" value="KAF4144049.1"/>
    <property type="molecule type" value="Genomic_DNA"/>
</dbReference>
<sequence>MVDRRPDKEAFRLPPPSKTVSPSGRSMYAEPKSQQSAYSCKQAIEFDTLYPNIVSSRDRKI</sequence>
<name>A0A8S9UYI7_PHYIN</name>
<reference evidence="2" key="1">
    <citation type="submission" date="2020-03" db="EMBL/GenBank/DDBJ databases">
        <title>Hybrid Assembly of Korean Phytophthora infestans isolates.</title>
        <authorList>
            <person name="Prokchorchik M."/>
            <person name="Lee Y."/>
            <person name="Seo J."/>
            <person name="Cho J.-H."/>
            <person name="Park Y.-E."/>
            <person name="Jang D.-C."/>
            <person name="Im J.-S."/>
            <person name="Choi J.-G."/>
            <person name="Park H.-J."/>
            <person name="Lee G.-B."/>
            <person name="Lee Y.-G."/>
            <person name="Hong S.-Y."/>
            <person name="Cho K."/>
            <person name="Sohn K.H."/>
        </authorList>
    </citation>
    <scope>NUCLEOTIDE SEQUENCE</scope>
    <source>
        <strain evidence="2">KR_2_A2</strain>
    </source>
</reference>
<gene>
    <name evidence="2" type="ORF">GN958_ATG06751</name>
</gene>
<dbReference type="AlphaFoldDB" id="A0A8S9UYI7"/>
<evidence type="ECO:0000256" key="1">
    <source>
        <dbReference type="SAM" id="MobiDB-lite"/>
    </source>
</evidence>
<feature type="region of interest" description="Disordered" evidence="1">
    <location>
        <begin position="1"/>
        <end position="33"/>
    </location>
</feature>
<evidence type="ECO:0000313" key="3">
    <source>
        <dbReference type="Proteomes" id="UP000704712"/>
    </source>
</evidence>
<feature type="compositionally biased region" description="Basic and acidic residues" evidence="1">
    <location>
        <begin position="1"/>
        <end position="11"/>
    </location>
</feature>
<organism evidence="2 3">
    <name type="scientific">Phytophthora infestans</name>
    <name type="common">Potato late blight agent</name>
    <name type="synonym">Botrytis infestans</name>
    <dbReference type="NCBI Taxonomy" id="4787"/>
    <lineage>
        <taxon>Eukaryota</taxon>
        <taxon>Sar</taxon>
        <taxon>Stramenopiles</taxon>
        <taxon>Oomycota</taxon>
        <taxon>Peronosporomycetes</taxon>
        <taxon>Peronosporales</taxon>
        <taxon>Peronosporaceae</taxon>
        <taxon>Phytophthora</taxon>
    </lineage>
</organism>
<comment type="caution">
    <text evidence="2">The sequence shown here is derived from an EMBL/GenBank/DDBJ whole genome shotgun (WGS) entry which is preliminary data.</text>
</comment>
<dbReference type="Proteomes" id="UP000704712">
    <property type="component" value="Unassembled WGS sequence"/>
</dbReference>
<evidence type="ECO:0000313" key="2">
    <source>
        <dbReference type="EMBL" id="KAF4144049.1"/>
    </source>
</evidence>
<protein>
    <submittedName>
        <fullName evidence="2">Uncharacterized protein</fullName>
    </submittedName>
</protein>
<accession>A0A8S9UYI7</accession>
<proteinExistence type="predicted"/>